<name>A0A0N4XZU8_NIPBR</name>
<protein>
    <submittedName>
        <fullName evidence="4">Amidase domain-containing protein</fullName>
    </submittedName>
</protein>
<dbReference type="OMA" id="QPASYCG"/>
<dbReference type="GO" id="GO:0005739">
    <property type="term" value="C:mitochondrion"/>
    <property type="evidence" value="ECO:0007669"/>
    <property type="project" value="TreeGrafter"/>
</dbReference>
<sequence length="389" mass="42118">MTCASKMLSNYVPSYTATVVERMIKKGGCVIGKANMDEFCMGTSSALGYFGAVKSGLTEDVEDWVVPGGSSGGSAVAVQLGIADVGLGSDTGGSSRNPAAFNGLFGLKPTYGVLSRHGLVPLVNSMDVPSIIARSARQCWDFLDENDSTSIDLPQSSGTSNVKDLRIGIPKEYYDEQLSEDAWAVWNHAANVLQDLGAVLVPVSLPHTKYSLLCYQVLSAADIASNMARYVGIGYGHRSENETSTFDLYATSRSEALNSVVKARMMAGNYFLMRENRRKFFDHALKVRRVIADEIYEVLKSVDMLLTPAATGPAPRFSELHKDFYKREDHDDFYTQPSNLAGVPAISVPCGSSSEGLPIGVQLVGNLLQDRLLCDVAQILHDGVHKDPR</sequence>
<dbReference type="GO" id="GO:0032543">
    <property type="term" value="P:mitochondrial translation"/>
    <property type="evidence" value="ECO:0007669"/>
    <property type="project" value="TreeGrafter"/>
</dbReference>
<proteinExistence type="predicted"/>
<dbReference type="PANTHER" id="PTHR11895">
    <property type="entry name" value="TRANSAMIDASE"/>
    <property type="match status" value="1"/>
</dbReference>
<dbReference type="GO" id="GO:0050567">
    <property type="term" value="F:glutaminyl-tRNA synthase (glutamine-hydrolyzing) activity"/>
    <property type="evidence" value="ECO:0007669"/>
    <property type="project" value="TreeGrafter"/>
</dbReference>
<keyword evidence="3" id="KW-1185">Reference proteome</keyword>
<dbReference type="Pfam" id="PF01425">
    <property type="entry name" value="Amidase"/>
    <property type="match status" value="1"/>
</dbReference>
<gene>
    <name evidence="2" type="ORF">NBR_LOCUS8742</name>
</gene>
<dbReference type="Gene3D" id="3.90.1300.10">
    <property type="entry name" value="Amidase signature (AS) domain"/>
    <property type="match status" value="1"/>
</dbReference>
<dbReference type="Proteomes" id="UP000271162">
    <property type="component" value="Unassembled WGS sequence"/>
</dbReference>
<feature type="domain" description="Amidase" evidence="1">
    <location>
        <begin position="2"/>
        <end position="374"/>
    </location>
</feature>
<dbReference type="InterPro" id="IPR000120">
    <property type="entry name" value="Amidase"/>
</dbReference>
<dbReference type="GO" id="GO:0070681">
    <property type="term" value="P:glutaminyl-tRNAGln biosynthesis via transamidation"/>
    <property type="evidence" value="ECO:0007669"/>
    <property type="project" value="TreeGrafter"/>
</dbReference>
<dbReference type="EMBL" id="UYSL01020045">
    <property type="protein sequence ID" value="VDL72331.1"/>
    <property type="molecule type" value="Genomic_DNA"/>
</dbReference>
<dbReference type="GO" id="GO:0030956">
    <property type="term" value="C:glutamyl-tRNA(Gln) amidotransferase complex"/>
    <property type="evidence" value="ECO:0007669"/>
    <property type="project" value="TreeGrafter"/>
</dbReference>
<reference evidence="2 3" key="2">
    <citation type="submission" date="2018-11" db="EMBL/GenBank/DDBJ databases">
        <authorList>
            <consortium name="Pathogen Informatics"/>
        </authorList>
    </citation>
    <scope>NUCLEOTIDE SEQUENCE [LARGE SCALE GENOMIC DNA]</scope>
</reference>
<evidence type="ECO:0000313" key="2">
    <source>
        <dbReference type="EMBL" id="VDL72331.1"/>
    </source>
</evidence>
<evidence type="ECO:0000259" key="1">
    <source>
        <dbReference type="Pfam" id="PF01425"/>
    </source>
</evidence>
<dbReference type="WBParaSite" id="NBR_0000874101-mRNA-1">
    <property type="protein sequence ID" value="NBR_0000874101-mRNA-1"/>
    <property type="gene ID" value="NBR_0000874101"/>
</dbReference>
<accession>A0A0N4XZU8</accession>
<evidence type="ECO:0000313" key="4">
    <source>
        <dbReference type="WBParaSite" id="NBR_0000874101-mRNA-1"/>
    </source>
</evidence>
<reference evidence="4" key="1">
    <citation type="submission" date="2016-03" db="UniProtKB">
        <authorList>
            <consortium name="WormBaseParasite"/>
        </authorList>
    </citation>
    <scope>IDENTIFICATION</scope>
</reference>
<dbReference type="STRING" id="27835.A0A0N4XZU8"/>
<evidence type="ECO:0000313" key="3">
    <source>
        <dbReference type="Proteomes" id="UP000271162"/>
    </source>
</evidence>
<dbReference type="InterPro" id="IPR023631">
    <property type="entry name" value="Amidase_dom"/>
</dbReference>
<organism evidence="4">
    <name type="scientific">Nippostrongylus brasiliensis</name>
    <name type="common">Rat hookworm</name>
    <dbReference type="NCBI Taxonomy" id="27835"/>
    <lineage>
        <taxon>Eukaryota</taxon>
        <taxon>Metazoa</taxon>
        <taxon>Ecdysozoa</taxon>
        <taxon>Nematoda</taxon>
        <taxon>Chromadorea</taxon>
        <taxon>Rhabditida</taxon>
        <taxon>Rhabditina</taxon>
        <taxon>Rhabditomorpha</taxon>
        <taxon>Strongyloidea</taxon>
        <taxon>Heligmosomidae</taxon>
        <taxon>Nippostrongylus</taxon>
    </lineage>
</organism>
<dbReference type="AlphaFoldDB" id="A0A0N4XZU8"/>
<dbReference type="SUPFAM" id="SSF75304">
    <property type="entry name" value="Amidase signature (AS) enzymes"/>
    <property type="match status" value="1"/>
</dbReference>
<dbReference type="PANTHER" id="PTHR11895:SF7">
    <property type="entry name" value="GLUTAMYL-TRNA(GLN) AMIDOTRANSFERASE SUBUNIT A, MITOCHONDRIAL"/>
    <property type="match status" value="1"/>
</dbReference>
<dbReference type="InterPro" id="IPR036928">
    <property type="entry name" value="AS_sf"/>
</dbReference>